<dbReference type="SUPFAM" id="SSF53448">
    <property type="entry name" value="Nucleotide-diphospho-sugar transferases"/>
    <property type="match status" value="1"/>
</dbReference>
<evidence type="ECO:0000259" key="1">
    <source>
        <dbReference type="Pfam" id="PF00535"/>
    </source>
</evidence>
<proteinExistence type="predicted"/>
<dbReference type="InterPro" id="IPR050834">
    <property type="entry name" value="Glycosyltransf_2"/>
</dbReference>
<reference evidence="2 3" key="1">
    <citation type="submission" date="2023-04" db="EMBL/GenBank/DDBJ databases">
        <title>A long-awaited taxogenomic arrangement of the family Halomonadaceae.</title>
        <authorList>
            <person name="De La Haba R."/>
            <person name="Chuvochina M."/>
            <person name="Wittouck S."/>
            <person name="Arahal D.R."/>
            <person name="Sanchez-Porro C."/>
            <person name="Hugenholtz P."/>
            <person name="Ventosa A."/>
        </authorList>
    </citation>
    <scope>NUCLEOTIDE SEQUENCE [LARGE SCALE GENOMIC DNA]</scope>
    <source>
        <strain evidence="2 3">DSM 22428</strain>
    </source>
</reference>
<dbReference type="PANTHER" id="PTHR43685:SF11">
    <property type="entry name" value="GLYCOSYLTRANSFERASE TAGX-RELATED"/>
    <property type="match status" value="1"/>
</dbReference>
<sequence>MTPLFSVIMPMYNVEAFIEHAIDSVLAQTVTDFELLIVDDVATDGSRAICERYDDPRLRILTHPVNRGLAGARNTGVRAAQGEYIAFIDSDDIWLPGKLAAHQRHFETAPRVGLSFSRSAFIDAAGAPMNYYQMPRLSDIDPEYLFCRNPVGNGSAPVMRREALEDIAFIADIAGENHASCYFDEQLRRSEDIECWVRLALTTHWDIEGLNAPLTLYRLNAGGLSASLDQQFASWVELVEKTRGYAPDFIARAEKRARAYQLRYLARQAIRLRDGRYALKALLRATKSWPGIWLDEPGRTVATTGAAILLGTIPTRLYLFFEAIAQSIIGSAQRRRINSGDV</sequence>
<feature type="domain" description="Glycosyltransferase 2-like" evidence="1">
    <location>
        <begin position="6"/>
        <end position="167"/>
    </location>
</feature>
<protein>
    <submittedName>
        <fullName evidence="2">Glycosyltransferase family 2 protein</fullName>
        <ecNumber evidence="2">2.4.-.-</ecNumber>
    </submittedName>
</protein>
<comment type="caution">
    <text evidence="2">The sequence shown here is derived from an EMBL/GenBank/DDBJ whole genome shotgun (WGS) entry which is preliminary data.</text>
</comment>
<evidence type="ECO:0000313" key="2">
    <source>
        <dbReference type="EMBL" id="MDR5895876.1"/>
    </source>
</evidence>
<evidence type="ECO:0000313" key="3">
    <source>
        <dbReference type="Proteomes" id="UP001269375"/>
    </source>
</evidence>
<dbReference type="Gene3D" id="3.90.550.10">
    <property type="entry name" value="Spore Coat Polysaccharide Biosynthesis Protein SpsA, Chain A"/>
    <property type="match status" value="1"/>
</dbReference>
<keyword evidence="3" id="KW-1185">Reference proteome</keyword>
<dbReference type="Pfam" id="PF00535">
    <property type="entry name" value="Glycos_transf_2"/>
    <property type="match status" value="1"/>
</dbReference>
<keyword evidence="2" id="KW-0808">Transferase</keyword>
<dbReference type="InterPro" id="IPR029044">
    <property type="entry name" value="Nucleotide-diphossugar_trans"/>
</dbReference>
<accession>A0ABU1GV43</accession>
<gene>
    <name evidence="2" type="ORF">QC825_07305</name>
</gene>
<dbReference type="PANTHER" id="PTHR43685">
    <property type="entry name" value="GLYCOSYLTRANSFERASE"/>
    <property type="match status" value="1"/>
</dbReference>
<dbReference type="InterPro" id="IPR001173">
    <property type="entry name" value="Glyco_trans_2-like"/>
</dbReference>
<dbReference type="Proteomes" id="UP001269375">
    <property type="component" value="Unassembled WGS sequence"/>
</dbReference>
<dbReference type="GO" id="GO:0016757">
    <property type="term" value="F:glycosyltransferase activity"/>
    <property type="evidence" value="ECO:0007669"/>
    <property type="project" value="UniProtKB-KW"/>
</dbReference>
<name>A0ABU1GV43_9GAMM</name>
<organism evidence="2 3">
    <name type="scientific">Larsenimonas suaedae</name>
    <dbReference type="NCBI Taxonomy" id="1851019"/>
    <lineage>
        <taxon>Bacteria</taxon>
        <taxon>Pseudomonadati</taxon>
        <taxon>Pseudomonadota</taxon>
        <taxon>Gammaproteobacteria</taxon>
        <taxon>Oceanospirillales</taxon>
        <taxon>Halomonadaceae</taxon>
        <taxon>Larsenimonas</taxon>
    </lineage>
</organism>
<dbReference type="RefSeq" id="WP_251589765.1">
    <property type="nucleotide sequence ID" value="NZ_JAMLJI010000001.1"/>
</dbReference>
<dbReference type="EC" id="2.4.-.-" evidence="2"/>
<keyword evidence="2" id="KW-0328">Glycosyltransferase</keyword>
<dbReference type="EMBL" id="JARWAO010000003">
    <property type="protein sequence ID" value="MDR5895876.1"/>
    <property type="molecule type" value="Genomic_DNA"/>
</dbReference>